<dbReference type="AlphaFoldDB" id="A0A484UNT1"/>
<dbReference type="EMBL" id="CAADII010000037">
    <property type="protein sequence ID" value="VFR54793.1"/>
    <property type="molecule type" value="Genomic_DNA"/>
</dbReference>
<evidence type="ECO:0000313" key="1">
    <source>
        <dbReference type="EMBL" id="VFR54793.1"/>
    </source>
</evidence>
<sequence>MGSSSKRQTVGYRYLAGIHMGVCRGPVDELVEIQVGERTAWSGSVTESSRIYIDAPDLFGGDDSEGGIQGYLDVMMGEPTQGLNSRLAAMLTGIVPAFRGVFTLFYDGLVSALNPYPKPWAMRARRAVRGWQDDAAWYPERAVIWMAEGQVRAMNPAHILVQANTDDDWGRGLAREQLDLASYQAAADKLHIESFGLCLRYNRQERVSVFIQTVLDHIGAAQYVSRTTGLLTLRLIRDDYDVATLPTFSLSTGLLGIDEDEVSAVDTATNEVIVNWRDPVVRKVRQSRERNLGAIRAAGGVNTTTTEYPGVPTADLAHRVAARDVLVASTSVRRYKVRLDRRGYALEPGAPFVVSAPAQGIAQIVLRAGEIDYGTLTEGTITVTAVQDVFGLPATGLYAVEPGLWTPPARTPYPMTVRRVYEMTLRDMYRLAASPDNLEGVPPDMGNDPTGGIVQAVGARPPGVPYSYLLQARVAPAEFADVETGDFCPTAVLRYAVEPGSTLLWLADDVDLERVAAGSAALLGNEICRVVSINLEGPGAPSMQVARACIDTVPVKHTVGTRLFCYQDFETGPYTRYSLATTIQARMLTNTSTSQLAPALAPVDDYQVIARDARPYPPGQVTVNGQSYPAEVVSDTGDFVFAWAHRDRHAQADILVDCTEGNIGPEAGVRYDLVIYRQADDLEVAAVRDIDGTSATINGAALPLSETAAAGVPLISFDDVPPNSAELGAAWSLSSAADWRTASWRAEHADGWHIPLADGPENARTAILRVVTAAGGQLDFDYRFVSWRAQLEVLTDTGSILQLGGDDYRQPQAGHVVVQIPAGEVFVLFRYYNPADGFEEVEPTWISGVVLTSAGDVDQANGIALHAELAGDVVEDVAAWSMAVTRDAGQHLALRGAAGAGVVKWLELSLGAAVMGTLQFFHAVDLYSGSLRVLIGGREVWARRVEDGRLTDSGNVSLAVPLGAGTIRWEYENSADGQADQPPGGTWIDAVRVQAAQGYIIVPCRAELSSKRPHVEMVGAEEVTTWISSYQHVETLLSGAVRADQLALMDLVTFRYGGAAITNVRSIYPAGTGSAALAAFDAIASAVGTDGIYTTGNPAALVAFTSQYVSSHVPPALPLLSGIVGTSTTISIPAGAYALSGSRVMAVVFFGAGSVVSGLYIALEGDTPWTAAQMRAQFKSIAYNGGTDAVGLLEEVQFSERLRLGSRPGLVSGLSVYVARGLPAGQASAFSAALAAHQEYEVRITV</sequence>
<accession>A0A484UNT1</accession>
<proteinExistence type="predicted"/>
<name>A0A484UNT1_9ZZZZ</name>
<protein>
    <submittedName>
        <fullName evidence="3">Uncharacterized protein</fullName>
    </submittedName>
</protein>
<dbReference type="EMBL" id="CAADIK010000035">
    <property type="protein sequence ID" value="VFR73464.1"/>
    <property type="molecule type" value="Genomic_DNA"/>
</dbReference>
<gene>
    <name evidence="1" type="ORF">BRI6_1112</name>
    <name evidence="2" type="ORF">BRI9_1166</name>
    <name evidence="3" type="ORF">IVO3_1163</name>
    <name evidence="4" type="ORF">RAN7_1102</name>
</gene>
<organism evidence="3">
    <name type="scientific">plant metagenome</name>
    <dbReference type="NCBI Taxonomy" id="1297885"/>
    <lineage>
        <taxon>unclassified sequences</taxon>
        <taxon>metagenomes</taxon>
        <taxon>organismal metagenomes</taxon>
    </lineage>
</organism>
<dbReference type="EMBL" id="CAADIP010000023">
    <property type="protein sequence ID" value="VFR88215.1"/>
    <property type="molecule type" value="Genomic_DNA"/>
</dbReference>
<reference evidence="3" key="1">
    <citation type="submission" date="2019-03" db="EMBL/GenBank/DDBJ databases">
        <authorList>
            <person name="Danneels B."/>
        </authorList>
    </citation>
    <scope>NUCLEOTIDE SEQUENCE</scope>
</reference>
<evidence type="ECO:0000313" key="4">
    <source>
        <dbReference type="EMBL" id="VFS24089.1"/>
    </source>
</evidence>
<evidence type="ECO:0000313" key="3">
    <source>
        <dbReference type="EMBL" id="VFR88215.1"/>
    </source>
</evidence>
<dbReference type="EMBL" id="CAADIZ010000027">
    <property type="protein sequence ID" value="VFS24089.1"/>
    <property type="molecule type" value="Genomic_DNA"/>
</dbReference>
<evidence type="ECO:0000313" key="2">
    <source>
        <dbReference type="EMBL" id="VFR73464.1"/>
    </source>
</evidence>